<comment type="caution">
    <text evidence="1">The sequence shown here is derived from an EMBL/GenBank/DDBJ whole genome shotgun (WGS) entry which is preliminary data.</text>
</comment>
<dbReference type="EMBL" id="MU266461">
    <property type="protein sequence ID" value="KAH7923158.1"/>
    <property type="molecule type" value="Genomic_DNA"/>
</dbReference>
<gene>
    <name evidence="1" type="ORF">BV22DRAFT_1093424</name>
</gene>
<sequence>MSRIIYVPSPYAFTGLSFLELPPLVQHYLTNVARLVPSGNCDVDALQDERSRLSLALFRGLQGVDIALVDKRHEAYAAFRESAGNISPSAAWFEIAAKQDEERIKEILGVLLPERQRILDEFMLKFDSLVWLDTEGHEDFGVNDWQAYRDSLCEPVLDYTHRALRALDEAVTKKNMENGGPWRAPLSAHTHPNSGRPQLEQLQKDAEKRAEHAFRDIRNSASWVNRRGPDSDPNWRTGRTRSNSWRAGN</sequence>
<dbReference type="Proteomes" id="UP000790709">
    <property type="component" value="Unassembled WGS sequence"/>
</dbReference>
<keyword evidence="2" id="KW-1185">Reference proteome</keyword>
<organism evidence="1 2">
    <name type="scientific">Leucogyrophana mollusca</name>
    <dbReference type="NCBI Taxonomy" id="85980"/>
    <lineage>
        <taxon>Eukaryota</taxon>
        <taxon>Fungi</taxon>
        <taxon>Dikarya</taxon>
        <taxon>Basidiomycota</taxon>
        <taxon>Agaricomycotina</taxon>
        <taxon>Agaricomycetes</taxon>
        <taxon>Agaricomycetidae</taxon>
        <taxon>Boletales</taxon>
        <taxon>Boletales incertae sedis</taxon>
        <taxon>Leucogyrophana</taxon>
    </lineage>
</organism>
<proteinExistence type="predicted"/>
<accession>A0ACB8BE94</accession>
<name>A0ACB8BE94_9AGAM</name>
<evidence type="ECO:0000313" key="2">
    <source>
        <dbReference type="Proteomes" id="UP000790709"/>
    </source>
</evidence>
<evidence type="ECO:0000313" key="1">
    <source>
        <dbReference type="EMBL" id="KAH7923158.1"/>
    </source>
</evidence>
<reference evidence="1" key="1">
    <citation type="journal article" date="2021" name="New Phytol.">
        <title>Evolutionary innovations through gain and loss of genes in the ectomycorrhizal Boletales.</title>
        <authorList>
            <person name="Wu G."/>
            <person name="Miyauchi S."/>
            <person name="Morin E."/>
            <person name="Kuo A."/>
            <person name="Drula E."/>
            <person name="Varga T."/>
            <person name="Kohler A."/>
            <person name="Feng B."/>
            <person name="Cao Y."/>
            <person name="Lipzen A."/>
            <person name="Daum C."/>
            <person name="Hundley H."/>
            <person name="Pangilinan J."/>
            <person name="Johnson J."/>
            <person name="Barry K."/>
            <person name="LaButti K."/>
            <person name="Ng V."/>
            <person name="Ahrendt S."/>
            <person name="Min B."/>
            <person name="Choi I.G."/>
            <person name="Park H."/>
            <person name="Plett J.M."/>
            <person name="Magnuson J."/>
            <person name="Spatafora J.W."/>
            <person name="Nagy L.G."/>
            <person name="Henrissat B."/>
            <person name="Grigoriev I.V."/>
            <person name="Yang Z.L."/>
            <person name="Xu J."/>
            <person name="Martin F.M."/>
        </authorList>
    </citation>
    <scope>NUCLEOTIDE SEQUENCE</scope>
    <source>
        <strain evidence="1">KUC20120723A-06</strain>
    </source>
</reference>
<protein>
    <submittedName>
        <fullName evidence="1">Uncharacterized protein</fullName>
    </submittedName>
</protein>